<dbReference type="PROSITE" id="PS51257">
    <property type="entry name" value="PROKAR_LIPOPROTEIN"/>
    <property type="match status" value="1"/>
</dbReference>
<evidence type="ECO:0000256" key="2">
    <source>
        <dbReference type="SAM" id="MobiDB-lite"/>
    </source>
</evidence>
<dbReference type="RefSeq" id="XP_020434526.1">
    <property type="nucleotide sequence ID" value="XM_020575731.1"/>
</dbReference>
<keyword evidence="4" id="KW-1185">Reference proteome</keyword>
<organism evidence="3 4">
    <name type="scientific">Heterostelium pallidum (strain ATCC 26659 / Pp 5 / PN500)</name>
    <name type="common">Cellular slime mold</name>
    <name type="synonym">Polysphondylium pallidum</name>
    <dbReference type="NCBI Taxonomy" id="670386"/>
    <lineage>
        <taxon>Eukaryota</taxon>
        <taxon>Amoebozoa</taxon>
        <taxon>Evosea</taxon>
        <taxon>Eumycetozoa</taxon>
        <taxon>Dictyostelia</taxon>
        <taxon>Acytosteliales</taxon>
        <taxon>Acytosteliaceae</taxon>
        <taxon>Heterostelium</taxon>
    </lineage>
</organism>
<feature type="compositionally biased region" description="Low complexity" evidence="2">
    <location>
        <begin position="132"/>
        <end position="171"/>
    </location>
</feature>
<dbReference type="AlphaFoldDB" id="D3B8P1"/>
<evidence type="ECO:0000313" key="4">
    <source>
        <dbReference type="Proteomes" id="UP000001396"/>
    </source>
</evidence>
<evidence type="ECO:0000256" key="1">
    <source>
        <dbReference type="SAM" id="Coils"/>
    </source>
</evidence>
<feature type="region of interest" description="Disordered" evidence="2">
    <location>
        <begin position="108"/>
        <end position="180"/>
    </location>
</feature>
<evidence type="ECO:0000313" key="3">
    <source>
        <dbReference type="EMBL" id="EFA82409.1"/>
    </source>
</evidence>
<sequence length="379" mass="41523">MDKFKTWMMDFDIYPSEMDVLIEGGFSSYIAISCISDEMVGKLYTSKDTVQKIRMAIYQLKKDMDKYSGTTTSSPSSPAGSSASTPVVPTAKPKAKAAAKAAAKTAAATKETEVLRVEKTKAPEATKKSKSKTTTATTTTPPASTTTSPSSAAKASNSLTTSSAPSPTLSSKQDSDFKSSLTKTSMGKRCKDCHDIAQAGHKDICEKQCSGFDVCQYIKGHPEITDEKKKVAQQLSDVKKAAKQKEKELLEEKKNFLENVLPAEQLPTKPIEWVNMKAKEKIDMAKKLGIVIDDTTQRKAKEAAKAEWVELRDIKKATDLVRKEIKKSYTVQVIKDITVDELKNAVNSLIAKRVQEYKDAKQSGVFASDTDEVDSMLLD</sequence>
<name>D3B8P1_HETP5</name>
<feature type="coiled-coil region" evidence="1">
    <location>
        <begin position="228"/>
        <end position="260"/>
    </location>
</feature>
<feature type="region of interest" description="Disordered" evidence="2">
    <location>
        <begin position="67"/>
        <end position="91"/>
    </location>
</feature>
<feature type="compositionally biased region" description="Basic and acidic residues" evidence="2">
    <location>
        <begin position="110"/>
        <end position="127"/>
    </location>
</feature>
<accession>D3B8P1</accession>
<feature type="compositionally biased region" description="Low complexity" evidence="2">
    <location>
        <begin position="68"/>
        <end position="91"/>
    </location>
</feature>
<gene>
    <name evidence="3" type="ORF">PPL_04834</name>
</gene>
<dbReference type="InParanoid" id="D3B8P1"/>
<dbReference type="GeneID" id="31360321"/>
<dbReference type="Proteomes" id="UP000001396">
    <property type="component" value="Unassembled WGS sequence"/>
</dbReference>
<comment type="caution">
    <text evidence="3">The sequence shown here is derived from an EMBL/GenBank/DDBJ whole genome shotgun (WGS) entry which is preliminary data.</text>
</comment>
<protein>
    <submittedName>
        <fullName evidence="3">Uncharacterized protein</fullName>
    </submittedName>
</protein>
<keyword evidence="1" id="KW-0175">Coiled coil</keyword>
<proteinExistence type="predicted"/>
<reference evidence="3 4" key="1">
    <citation type="journal article" date="2011" name="Genome Res.">
        <title>Phylogeny-wide analysis of social amoeba genomes highlights ancient origins for complex intercellular communication.</title>
        <authorList>
            <person name="Heidel A.J."/>
            <person name="Lawal H.M."/>
            <person name="Felder M."/>
            <person name="Schilde C."/>
            <person name="Helps N.R."/>
            <person name="Tunggal B."/>
            <person name="Rivero F."/>
            <person name="John U."/>
            <person name="Schleicher M."/>
            <person name="Eichinger L."/>
            <person name="Platzer M."/>
            <person name="Noegel A.A."/>
            <person name="Schaap P."/>
            <person name="Gloeckner G."/>
        </authorList>
    </citation>
    <scope>NUCLEOTIDE SEQUENCE [LARGE SCALE GENOMIC DNA]</scope>
    <source>
        <strain evidence="4">ATCC 26659 / Pp 5 / PN500</strain>
    </source>
</reference>
<dbReference type="EMBL" id="ADBJ01000020">
    <property type="protein sequence ID" value="EFA82409.1"/>
    <property type="molecule type" value="Genomic_DNA"/>
</dbReference>